<comment type="caution">
    <text evidence="2">The sequence shown here is derived from an EMBL/GenBank/DDBJ whole genome shotgun (WGS) entry which is preliminary data.</text>
</comment>
<dbReference type="AlphaFoldDB" id="A0A3A3A1N9"/>
<dbReference type="STRING" id="2070753.A0A3A3A1N9"/>
<accession>A0A3A3A1N9</accession>
<dbReference type="OrthoDB" id="5373017at2759"/>
<keyword evidence="3" id="KW-1185">Reference proteome</keyword>
<organism evidence="2 3">
    <name type="scientific">Aspergillus sclerotialis</name>
    <dbReference type="NCBI Taxonomy" id="2070753"/>
    <lineage>
        <taxon>Eukaryota</taxon>
        <taxon>Fungi</taxon>
        <taxon>Dikarya</taxon>
        <taxon>Ascomycota</taxon>
        <taxon>Pezizomycotina</taxon>
        <taxon>Eurotiomycetes</taxon>
        <taxon>Eurotiomycetidae</taxon>
        <taxon>Eurotiales</taxon>
        <taxon>Aspergillaceae</taxon>
        <taxon>Aspergillus</taxon>
        <taxon>Aspergillus subgen. Polypaecilum</taxon>
    </lineage>
</organism>
<protein>
    <submittedName>
        <fullName evidence="2">Uncharacterized protein</fullName>
    </submittedName>
</protein>
<name>A0A3A3A1N9_9EURO</name>
<gene>
    <name evidence="2" type="ORF">PHISCL_04398</name>
</gene>
<sequence>MRITRHYGSQLPPAFNPSTWDPTTKSWRTPAEWKFRVWLPDGLAPVQNDGEWTIALLSAGTVDWMDGGLRVLVEVEGEGS</sequence>
<evidence type="ECO:0000256" key="1">
    <source>
        <dbReference type="SAM" id="MobiDB-lite"/>
    </source>
</evidence>
<feature type="region of interest" description="Disordered" evidence="1">
    <location>
        <begin position="1"/>
        <end position="24"/>
    </location>
</feature>
<dbReference type="EMBL" id="MVGC01000129">
    <property type="protein sequence ID" value="RJE23241.1"/>
    <property type="molecule type" value="Genomic_DNA"/>
</dbReference>
<dbReference type="Proteomes" id="UP000266188">
    <property type="component" value="Unassembled WGS sequence"/>
</dbReference>
<proteinExistence type="predicted"/>
<reference evidence="3" key="1">
    <citation type="submission" date="2017-02" db="EMBL/GenBank/DDBJ databases">
        <authorList>
            <person name="Tafer H."/>
            <person name="Lopandic K."/>
        </authorList>
    </citation>
    <scope>NUCLEOTIDE SEQUENCE [LARGE SCALE GENOMIC DNA]</scope>
    <source>
        <strain evidence="3">CBS 366.77</strain>
    </source>
</reference>
<evidence type="ECO:0000313" key="3">
    <source>
        <dbReference type="Proteomes" id="UP000266188"/>
    </source>
</evidence>
<evidence type="ECO:0000313" key="2">
    <source>
        <dbReference type="EMBL" id="RJE23241.1"/>
    </source>
</evidence>